<keyword evidence="1" id="KW-0812">Transmembrane</keyword>
<keyword evidence="1" id="KW-0472">Membrane</keyword>
<gene>
    <name evidence="2" type="ORF">FFL01_12920</name>
</gene>
<dbReference type="AlphaFoldDB" id="A0A4Y4AZB4"/>
<sequence>MSSVQKEIIVDNSIIKPLKFDPNFKKSYQSADFIYDVKIAEKGIWDRFLDWLSFWFRKIFGLSNMEVSEKYVNLSLKGIAILIVIYVIYSIVKLILNKEGQWIFGKSTSQKIMKYDDIELNLKNIDFEKLIKDTLKSGEKRLAIRYYYLWLLKKMSEKNVIEWNPEKTNSDYLYEIKNESIRNDFGYVSYLYNYIWYGEFDLDENTFEKAQKTFEKTLQSIS</sequence>
<accession>A0A4Y4AZB4</accession>
<name>A0A4Y4AZB4_9FLAO</name>
<feature type="transmembrane region" description="Helical" evidence="1">
    <location>
        <begin position="74"/>
        <end position="96"/>
    </location>
</feature>
<reference evidence="2 3" key="1">
    <citation type="submission" date="2019-06" db="EMBL/GenBank/DDBJ databases">
        <title>Whole genome shotgun sequence of Flavobacterium flevense NBRC 14960.</title>
        <authorList>
            <person name="Hosoyama A."/>
            <person name="Uohara A."/>
            <person name="Ohji S."/>
            <person name="Ichikawa N."/>
        </authorList>
    </citation>
    <scope>NUCLEOTIDE SEQUENCE [LARGE SCALE GENOMIC DNA]</scope>
    <source>
        <strain evidence="2 3">NBRC 14960</strain>
    </source>
</reference>
<evidence type="ECO:0000313" key="3">
    <source>
        <dbReference type="Proteomes" id="UP000316775"/>
    </source>
</evidence>
<keyword evidence="1" id="KW-1133">Transmembrane helix</keyword>
<protein>
    <recommendedName>
        <fullName evidence="4">DUF4129 domain-containing protein</fullName>
    </recommendedName>
</protein>
<keyword evidence="3" id="KW-1185">Reference proteome</keyword>
<proteinExistence type="predicted"/>
<organism evidence="2 3">
    <name type="scientific">Flavobacterium flevense</name>
    <dbReference type="NCBI Taxonomy" id="983"/>
    <lineage>
        <taxon>Bacteria</taxon>
        <taxon>Pseudomonadati</taxon>
        <taxon>Bacteroidota</taxon>
        <taxon>Flavobacteriia</taxon>
        <taxon>Flavobacteriales</taxon>
        <taxon>Flavobacteriaceae</taxon>
        <taxon>Flavobacterium</taxon>
    </lineage>
</organism>
<dbReference type="STRING" id="983.SAMN05443543_101624"/>
<dbReference type="Proteomes" id="UP000316775">
    <property type="component" value="Unassembled WGS sequence"/>
</dbReference>
<evidence type="ECO:0000313" key="2">
    <source>
        <dbReference type="EMBL" id="GEC71753.1"/>
    </source>
</evidence>
<evidence type="ECO:0008006" key="4">
    <source>
        <dbReference type="Google" id="ProtNLM"/>
    </source>
</evidence>
<evidence type="ECO:0000256" key="1">
    <source>
        <dbReference type="SAM" id="Phobius"/>
    </source>
</evidence>
<dbReference type="EMBL" id="BJNP01000011">
    <property type="protein sequence ID" value="GEC71753.1"/>
    <property type="molecule type" value="Genomic_DNA"/>
</dbReference>
<comment type="caution">
    <text evidence="2">The sequence shown here is derived from an EMBL/GenBank/DDBJ whole genome shotgun (WGS) entry which is preliminary data.</text>
</comment>